<evidence type="ECO:0000313" key="2">
    <source>
        <dbReference type="Proteomes" id="UP000886757"/>
    </source>
</evidence>
<name>A0A9D1D8E6_9FIRM</name>
<sequence length="62" mass="7128">MRQVEIIDELIRVSELYSRMDDRYLRGIAAGVNIALEALLKQENAPQPTKAMRDIKNSTRLL</sequence>
<dbReference type="Proteomes" id="UP000886757">
    <property type="component" value="Unassembled WGS sequence"/>
</dbReference>
<reference evidence="1" key="1">
    <citation type="submission" date="2020-10" db="EMBL/GenBank/DDBJ databases">
        <authorList>
            <person name="Gilroy R."/>
        </authorList>
    </citation>
    <scope>NUCLEOTIDE SEQUENCE</scope>
    <source>
        <strain evidence="1">ChiSjej4B22-8148</strain>
    </source>
</reference>
<evidence type="ECO:0000313" key="1">
    <source>
        <dbReference type="EMBL" id="HIR13215.1"/>
    </source>
</evidence>
<protein>
    <submittedName>
        <fullName evidence="1">Uncharacterized protein</fullName>
    </submittedName>
</protein>
<dbReference type="EMBL" id="DVGK01000055">
    <property type="protein sequence ID" value="HIR13215.1"/>
    <property type="molecule type" value="Genomic_DNA"/>
</dbReference>
<dbReference type="AlphaFoldDB" id="A0A9D1D8E6"/>
<proteinExistence type="predicted"/>
<comment type="caution">
    <text evidence="1">The sequence shown here is derived from an EMBL/GenBank/DDBJ whole genome shotgun (WGS) entry which is preliminary data.</text>
</comment>
<reference evidence="1" key="2">
    <citation type="journal article" date="2021" name="PeerJ">
        <title>Extensive microbial diversity within the chicken gut microbiome revealed by metagenomics and culture.</title>
        <authorList>
            <person name="Gilroy R."/>
            <person name="Ravi A."/>
            <person name="Getino M."/>
            <person name="Pursley I."/>
            <person name="Horton D.L."/>
            <person name="Alikhan N.F."/>
            <person name="Baker D."/>
            <person name="Gharbi K."/>
            <person name="Hall N."/>
            <person name="Watson M."/>
            <person name="Adriaenssens E.M."/>
            <person name="Foster-Nyarko E."/>
            <person name="Jarju S."/>
            <person name="Secka A."/>
            <person name="Antonio M."/>
            <person name="Oren A."/>
            <person name="Chaudhuri R.R."/>
            <person name="La Ragione R."/>
            <person name="Hildebrand F."/>
            <person name="Pallen M.J."/>
        </authorList>
    </citation>
    <scope>NUCLEOTIDE SEQUENCE</scope>
    <source>
        <strain evidence="1">ChiSjej4B22-8148</strain>
    </source>
</reference>
<organism evidence="1 2">
    <name type="scientific">Candidatus Choladousia intestinavium</name>
    <dbReference type="NCBI Taxonomy" id="2840727"/>
    <lineage>
        <taxon>Bacteria</taxon>
        <taxon>Bacillati</taxon>
        <taxon>Bacillota</taxon>
        <taxon>Clostridia</taxon>
        <taxon>Lachnospirales</taxon>
        <taxon>Lachnospiraceae</taxon>
        <taxon>Lachnospiraceae incertae sedis</taxon>
        <taxon>Candidatus Choladousia</taxon>
    </lineage>
</organism>
<gene>
    <name evidence="1" type="ORF">IAB31_04750</name>
</gene>
<accession>A0A9D1D8E6</accession>